<dbReference type="SUPFAM" id="SSF47895">
    <property type="entry name" value="Transducin (alpha subunit), insertion domain"/>
    <property type="match status" value="1"/>
</dbReference>
<dbReference type="CDD" id="cd00066">
    <property type="entry name" value="G-alpha"/>
    <property type="match status" value="1"/>
</dbReference>
<evidence type="ECO:0000256" key="4">
    <source>
        <dbReference type="SAM" id="Phobius"/>
    </source>
</evidence>
<accession>A0ABQ0M5M1</accession>
<dbReference type="SUPFAM" id="SSF52540">
    <property type="entry name" value="P-loop containing nucleoside triphosphate hydrolases"/>
    <property type="match status" value="1"/>
</dbReference>
<dbReference type="Gene3D" id="3.40.50.300">
    <property type="entry name" value="P-loop containing nucleotide triphosphate hydrolases"/>
    <property type="match status" value="2"/>
</dbReference>
<evidence type="ECO:0000313" key="6">
    <source>
        <dbReference type="Proteomes" id="UP000815677"/>
    </source>
</evidence>
<keyword evidence="4" id="KW-1133">Transmembrane helix</keyword>
<dbReference type="InterPro" id="IPR027417">
    <property type="entry name" value="P-loop_NTPase"/>
</dbReference>
<sequence>MPARVPRRPMEDIDPFANAIAPPENESIQERELRLQKERAARQISEAIDAELSREQAFEKKRPKPVKILLLGQSESGKSTTLKNFQLMYEPKAFKAERASWRAIIQLNVVRSVRIILDAISRAQNIGGRPASARSSVSSQDSAFPRVDSELVALKMRLSSLLEVEQQLMKRLSVPGEVEPTERPLASSSRRHQPRELAVNSTVVWQGVFRRTGDGNGRESLDSDHLVDWDDPEDPGVKLHACRDDLKRLWEHPTVQAILDKQSIRLQESAGFFLDSIDAVTSLRYIPTDDHILRARLKTLGVSEHRMRLSDPTGGMSRDFRIFDVGGTRSLRAAWVSYFDDMDAIIFLAPISAFDQVLTEDPTVNRLADSYKLWTTINSNKLLQKTNLILFLNKIDIMQAKLAAGIRLSDFVDSYGRRPNDFDSASKYLKKQFQAILKQNSPTPRIFYCHLTNVIDTKSTRYVLAGIKVCGLRVLFESLTHGNLPGHAYESKSAGVAFDLIKTALSWGHHSVISWPFFANRDSLRLVWAFSLSLSGVRFPKNGEEVAENAQDQCTCSDRPTGATCNATRSRAAAAPPCVDPSNLSVTLLAPQPHLISTPGFQGRLIYLRLPAYLYLLTSSFFALELLITLRTF</sequence>
<dbReference type="PRINTS" id="PR00318">
    <property type="entry name" value="GPROTEINA"/>
</dbReference>
<evidence type="ECO:0008006" key="7">
    <source>
        <dbReference type="Google" id="ProtNLM"/>
    </source>
</evidence>
<dbReference type="PANTHER" id="PTHR10218">
    <property type="entry name" value="GTP-BINDING PROTEIN ALPHA SUBUNIT"/>
    <property type="match status" value="1"/>
</dbReference>
<keyword evidence="6" id="KW-1185">Reference proteome</keyword>
<gene>
    <name evidence="5" type="ORF">MCHLO_15044</name>
</gene>
<evidence type="ECO:0000313" key="5">
    <source>
        <dbReference type="EMBL" id="GAT58636.1"/>
    </source>
</evidence>
<dbReference type="Proteomes" id="UP000815677">
    <property type="component" value="Unassembled WGS sequence"/>
</dbReference>
<dbReference type="PROSITE" id="PS51882">
    <property type="entry name" value="G_ALPHA"/>
    <property type="match status" value="1"/>
</dbReference>
<keyword evidence="4" id="KW-0472">Membrane</keyword>
<evidence type="ECO:0000256" key="2">
    <source>
        <dbReference type="ARBA" id="ARBA00023134"/>
    </source>
</evidence>
<dbReference type="EMBL" id="DF849757">
    <property type="protein sequence ID" value="GAT58636.1"/>
    <property type="molecule type" value="Genomic_DNA"/>
</dbReference>
<keyword evidence="4" id="KW-0812">Transmembrane</keyword>
<dbReference type="SMART" id="SM00275">
    <property type="entry name" value="G_alpha"/>
    <property type="match status" value="1"/>
</dbReference>
<feature type="transmembrane region" description="Helical" evidence="4">
    <location>
        <begin position="612"/>
        <end position="630"/>
    </location>
</feature>
<dbReference type="PANTHER" id="PTHR10218:SF360">
    <property type="entry name" value="GUANINE NUCLEOTIDE-BINDING PROTEIN SUBUNIT ALPHA HOMOLOG"/>
    <property type="match status" value="1"/>
</dbReference>
<protein>
    <recommendedName>
        <fullName evidence="7">G-alpha-domain-containing protein</fullName>
    </recommendedName>
</protein>
<dbReference type="InterPro" id="IPR011025">
    <property type="entry name" value="GproteinA_insert"/>
</dbReference>
<evidence type="ECO:0000256" key="1">
    <source>
        <dbReference type="ARBA" id="ARBA00022741"/>
    </source>
</evidence>
<keyword evidence="3" id="KW-0807">Transducer</keyword>
<proteinExistence type="predicted"/>
<dbReference type="InterPro" id="IPR001019">
    <property type="entry name" value="Gprotein_alpha_su"/>
</dbReference>
<name>A0ABQ0M5M1_MYCCL</name>
<evidence type="ECO:0000256" key="3">
    <source>
        <dbReference type="ARBA" id="ARBA00023224"/>
    </source>
</evidence>
<dbReference type="Gene3D" id="1.10.400.10">
    <property type="entry name" value="GI Alpha 1, domain 2-like"/>
    <property type="match status" value="2"/>
</dbReference>
<keyword evidence="1" id="KW-0547">Nucleotide-binding</keyword>
<keyword evidence="2" id="KW-0342">GTP-binding</keyword>
<reference evidence="5" key="1">
    <citation type="submission" date="2014-09" db="EMBL/GenBank/DDBJ databases">
        <title>Genome sequence of the luminous mushroom Mycena chlorophos for searching fungal bioluminescence genes.</title>
        <authorList>
            <person name="Tanaka Y."/>
            <person name="Kasuga D."/>
            <person name="Oba Y."/>
            <person name="Hase S."/>
            <person name="Sato K."/>
            <person name="Oba Y."/>
            <person name="Sakakibara Y."/>
        </authorList>
    </citation>
    <scope>NUCLEOTIDE SEQUENCE</scope>
</reference>
<organism evidence="5 6">
    <name type="scientific">Mycena chlorophos</name>
    <name type="common">Agaric fungus</name>
    <name type="synonym">Agaricus chlorophos</name>
    <dbReference type="NCBI Taxonomy" id="658473"/>
    <lineage>
        <taxon>Eukaryota</taxon>
        <taxon>Fungi</taxon>
        <taxon>Dikarya</taxon>
        <taxon>Basidiomycota</taxon>
        <taxon>Agaricomycotina</taxon>
        <taxon>Agaricomycetes</taxon>
        <taxon>Agaricomycetidae</taxon>
        <taxon>Agaricales</taxon>
        <taxon>Marasmiineae</taxon>
        <taxon>Mycenaceae</taxon>
        <taxon>Mycena</taxon>
    </lineage>
</organism>
<dbReference type="Pfam" id="PF00503">
    <property type="entry name" value="G-alpha"/>
    <property type="match status" value="1"/>
</dbReference>